<dbReference type="CDD" id="cd06257">
    <property type="entry name" value="DnaJ"/>
    <property type="match status" value="1"/>
</dbReference>
<proteinExistence type="predicted"/>
<name>W6UNW0_ECHGR</name>
<gene>
    <name evidence="4" type="ORF">EGR_10071</name>
</gene>
<dbReference type="Pfam" id="PF00226">
    <property type="entry name" value="DnaJ"/>
    <property type="match status" value="1"/>
</dbReference>
<organism evidence="4 5">
    <name type="scientific">Echinococcus granulosus</name>
    <name type="common">Hydatid tapeworm</name>
    <dbReference type="NCBI Taxonomy" id="6210"/>
    <lineage>
        <taxon>Eukaryota</taxon>
        <taxon>Metazoa</taxon>
        <taxon>Spiralia</taxon>
        <taxon>Lophotrochozoa</taxon>
        <taxon>Platyhelminthes</taxon>
        <taxon>Cestoda</taxon>
        <taxon>Eucestoda</taxon>
        <taxon>Cyclophyllidea</taxon>
        <taxon>Taeniidae</taxon>
        <taxon>Echinococcus</taxon>
        <taxon>Echinococcus granulosus group</taxon>
    </lineage>
</organism>
<feature type="compositionally biased region" description="Pro residues" evidence="1">
    <location>
        <begin position="150"/>
        <end position="163"/>
    </location>
</feature>
<dbReference type="OrthoDB" id="69656at2759"/>
<dbReference type="CDD" id="cd00934">
    <property type="entry name" value="PTB"/>
    <property type="match status" value="1"/>
</dbReference>
<evidence type="ECO:0000259" key="2">
    <source>
        <dbReference type="PROSITE" id="PS50076"/>
    </source>
</evidence>
<evidence type="ECO:0000313" key="5">
    <source>
        <dbReference type="Proteomes" id="UP000019149"/>
    </source>
</evidence>
<dbReference type="InterPro" id="IPR003124">
    <property type="entry name" value="WH2_dom"/>
</dbReference>
<dbReference type="SMART" id="SM00271">
    <property type="entry name" value="DnaJ"/>
    <property type="match status" value="1"/>
</dbReference>
<feature type="region of interest" description="Disordered" evidence="1">
    <location>
        <begin position="1166"/>
        <end position="1202"/>
    </location>
</feature>
<dbReference type="Proteomes" id="UP000019149">
    <property type="component" value="Unassembled WGS sequence"/>
</dbReference>
<feature type="region of interest" description="Disordered" evidence="1">
    <location>
        <begin position="49"/>
        <end position="291"/>
    </location>
</feature>
<dbReference type="EMBL" id="APAU02000187">
    <property type="protein sequence ID" value="EUB55074.1"/>
    <property type="molecule type" value="Genomic_DNA"/>
</dbReference>
<dbReference type="GO" id="GO:0006898">
    <property type="term" value="P:receptor-mediated endocytosis"/>
    <property type="evidence" value="ECO:0007669"/>
    <property type="project" value="TreeGrafter"/>
</dbReference>
<dbReference type="GO" id="GO:2000641">
    <property type="term" value="P:regulation of early endosome to late endosome transport"/>
    <property type="evidence" value="ECO:0007669"/>
    <property type="project" value="InterPro"/>
</dbReference>
<dbReference type="Gene3D" id="1.10.287.110">
    <property type="entry name" value="DnaJ domain"/>
    <property type="match status" value="1"/>
</dbReference>
<evidence type="ECO:0000313" key="4">
    <source>
        <dbReference type="EMBL" id="EUB55074.1"/>
    </source>
</evidence>
<dbReference type="RefSeq" id="XP_024346270.1">
    <property type="nucleotide sequence ID" value="XM_024499320.1"/>
</dbReference>
<dbReference type="InterPro" id="IPR016024">
    <property type="entry name" value="ARM-type_fold"/>
</dbReference>
<feature type="domain" description="WH2" evidence="3">
    <location>
        <begin position="75"/>
        <end position="92"/>
    </location>
</feature>
<dbReference type="GeneID" id="36345786"/>
<dbReference type="InterPro" id="IPR001623">
    <property type="entry name" value="DnaJ_domain"/>
</dbReference>
<keyword evidence="5" id="KW-1185">Reference proteome</keyword>
<dbReference type="InterPro" id="IPR036869">
    <property type="entry name" value="J_dom_sf"/>
</dbReference>
<evidence type="ECO:0000256" key="1">
    <source>
        <dbReference type="SAM" id="MobiDB-lite"/>
    </source>
</evidence>
<dbReference type="SUPFAM" id="SSF46565">
    <property type="entry name" value="Chaperone J-domain"/>
    <property type="match status" value="1"/>
</dbReference>
<evidence type="ECO:0000259" key="3">
    <source>
        <dbReference type="PROSITE" id="PS51082"/>
    </source>
</evidence>
<dbReference type="PANTHER" id="PTHR36983">
    <property type="entry name" value="DNAJ HOMOLOG SUBFAMILY C MEMBER 13"/>
    <property type="match status" value="1"/>
</dbReference>
<dbReference type="Pfam" id="PF19432">
    <property type="entry name" value="RME-8_N"/>
    <property type="match status" value="2"/>
</dbReference>
<dbReference type="SUPFAM" id="SSF48371">
    <property type="entry name" value="ARM repeat"/>
    <property type="match status" value="1"/>
</dbReference>
<dbReference type="InterPro" id="IPR044978">
    <property type="entry name" value="GRV2/DNAJC13"/>
</dbReference>
<protein>
    <submittedName>
        <fullName evidence="4">DnaJ subfamily C member protein</fullName>
    </submittedName>
</protein>
<dbReference type="PROSITE" id="PS51082">
    <property type="entry name" value="WH2"/>
    <property type="match status" value="1"/>
</dbReference>
<dbReference type="GO" id="GO:0007032">
    <property type="term" value="P:endosome organization"/>
    <property type="evidence" value="ECO:0007669"/>
    <property type="project" value="InterPro"/>
</dbReference>
<comment type="caution">
    <text evidence="4">The sequence shown here is derived from an EMBL/GenBank/DDBJ whole genome shotgun (WGS) entry which is preliminary data.</text>
</comment>
<dbReference type="OMA" id="PQTYSIC"/>
<dbReference type="PROSITE" id="PS50076">
    <property type="entry name" value="DNAJ_2"/>
    <property type="match status" value="1"/>
</dbReference>
<sequence length="2892" mass="319678">MRVKDRGLDKDSAVFELPHTNNDRTSSGVCLRVNFFPHFLKYFSSHHSFGMPGPPPPPPPPAAPPPPIGGGGGGGGPAFLADIRKGTVLKKVPESQKNDRSAALVPDKGASKGNRSGMPPGGGGGVASPPKDLRAELNAMCANRFQGKPQPAPVSPQKRPPSPSHRMEANFGSPAFQARPAPGYVQPEPNVRPFPAVQPPRGSDPLLEEPGKQRAPAPSMQSPAPSPHPSKEAAYRPRAPAPPAYRPRVSPNIGQGPLPPVPSRPSEDKTWESRFNFPNENTFPPPPETYRGPRTYVRCRVGDKRHPKMQSNVNLASYLVTKNAWKGSYKRVLSVGTQGITTYRKDNLRVTNQWLYQEIFAIRADSVGSKAGSVNNQQKFNLVAGGPGGRKDMSFSSEYRTDILTDMLKLSAVRVTWSEKEKPVFLEITPISIDQIDQVTGTRVACYAYRDIQYLAQVTGLQGAFAIVCGSQERIHLFRCSDPVSLMNAAAEAAALYLGFILNRSLAPLTVDWCREMRLGPMATPENMISTAEFVLQKVAPYRHGSGAPPLSRTLCLTDCLLVERDPISYRPISAQPLCEVFALIRSRREPQMLSIEYINGKVHTYYSSDRDSLLCSILDGVRASGNQCVCVRSTKSRRSLRLQPTSVLSSAEVESMHLRFLRQPPEDISFWEVIERFNANVAYSGLVHAVSQDGIFTENKERLIKDALIVLLSRCPSTQRSVPTDDDFIYRKGLPDREVRLQLDEARFQAIRRLVASKAGFEAFTQLSGVRENLGRAVVAALAQNDDSLTHAVIDAVNTLMQPMHESPDLRQEQLNKASIMSSAPFMRQLVNLFTLHALRGTGSLVISGLLDFFTFALCLPYSETSEGASFETLLTMVASRGRAIFRLFSHPSLAIVKGAGLVMRAIIDEASEALVAQLRQMSLAEGALLQHILIACFANVNDPRNLVLRQLSRQLIALWTENNPQAQDLLKRVFPEGLLSFLDSPDLPPETEKDHLFVRDNLQLAQEHVLRVQSKKSEPLYILQERVDSILQHWRVKVGLQPRKPSTPNIEDRPVALRLTRRMRIKLGTPDTRVDGKPTELPRTLNWPLFYYHFQRDHAKPDLIWNLRTRDELKDAIEKEVGEYCRECSFFSHSRLENEDGEGASGADYSEMETLEEAEAADVALEAHESGEDDSDSTVTSDGNVGSSSKSTSSTIPTSSLERQVSRLLTHVNEVSWNHAEFRVRYHSLAAEPRVGNYFLRLLLEEDKRLASASDDADHGASTLGLSRIKNSREFFSELFRRYLQYTAALGSMNSSLGGGGGGRIPRGKRGRGRRGNHLLSMRCLCLNAMTIVYGRCYAEIGAVSDIPLLVHLMDRTPSAAERDCLITLLEKLVIDKYNADEFLEADGVRVVTDLACLSHLHTARAPVPTATNVLKGDADNPEAVEGGGATQREWWYWRTTEPRTSEGPFTFTEIRQKLSDGNLASNTYVFAQGLDSQPRCRIEGVFVGTEEDEKEAFGSNSTSDFAPFGATTTGTTVTTKTPLASTLGWMPANRVTQLRWSVPRLLFGEDAEGGGDMNELGAEGRTEEDDLTTKLGVSQGALLDHTALAIRCVEVLKRLCERSASRDETTGGIIRPLPRPRRAISSPFNLPHIVQLLLTFDPPLVERVASLLLHVVDQNPCLPRIYLTGVFFFILMYTGSNVLPIVRFLKATHLLQAEETSETGLPSVLSKILPEAMIAFLDNHPPEKFAEIFLGDFDTPEAIWNQEMRRFMISRIAAHLADFTPRLKSNVRSIYHHIGIPRIIYAQLEGELFCNRYYLRHFCDTSRFPDWPVKDPIALLRDILAFWRVETEKKPSRITYEDSLRELGLEAGQLNESNQESSIRRAYYQLSMKYHPDKNPNGQAKFQAVKAAYNFLCERGLHSDGPNRRHIQLLIRAQSILYSRYRKELAPHKYAGYPALIRTIRMEVEDEALFQKGLDTASNGNNATELLSSSTELAYETVTTSALNAEELRREGGLKTLQDAFERCSALLSLDNNLNNSLATNVCCHVTGFFTVSTKFSASRECICEIPQIVREIIRLLYYKNLLRLCCQAAACAAAFCEEFWLCTSVYQNGGVFMLLYHILAYDFTLEESGVEASSATNKQITLNQLSLLCLWALARLLNGIASNESQCEVDSLSASVEFTLNRLLTPYITRKLFDLAQTAKPPAPVANVDILLASSFLSPKSESGRTLRQLAKLLTTNSATPCFIWDNQCRAQMSEFLDEQVLHFVKTGEADLNAVKTFEHKTLQGELLVGEIFVRIFNKQPAFPLDNPKGFVIDLLNYLKTELALLPRVSDGFPATTKRVSHLESALEALRNVVHSYAGVELQCIGHFDILFGILELEGYADLKLRSIEVLHAVAKNPECLNDIHASNLLVVAVILFRALPLAHLPLLDFFAHVVAVNSLLKELVYAGGLIYLLEAIATSEVPEVRRGSAELLSRCLANPQLGRRIQALLGQFLPAIFPETIRGAPQQFVALYDSDHLNPELIWNQDCRDHLTEAIIDMCNRFNRQQEKNHALKWSLPDAYAVSYATAVTAALRAHNLADSNKDSAGAEASLSDSLEVVCVGGVYLQIYVSQAAGRWMLRQPETFLEALMTRLLETFNRKSPETDPGLLRLLSRAALQLLADRPGLLDGLPKKGFAHRILDLCPAVNEPEEARTCALLIHAMSASKLCVGAMMERETIAGYRHVISYCVGEELGTMGETLFNIFNTTGCDPLVAQALKCDLIDFLLQILQRGLPVTVREPGQCRAYIVKALKAMQKNPLYGAQVSAKLDAESDRWLEFRDQSHALFLTNAPQSAALASTYLTAGASGSSMHAGFLTGGISAGATGTGAAASTGGTAAVAASNATVVSPALGPGGVPIAPPQPRP</sequence>
<dbReference type="PANTHER" id="PTHR36983:SF2">
    <property type="entry name" value="DNAJ HOMOLOG SUBFAMILY C MEMBER 13"/>
    <property type="match status" value="1"/>
</dbReference>
<dbReference type="GO" id="GO:0010008">
    <property type="term" value="C:endosome membrane"/>
    <property type="evidence" value="ECO:0007669"/>
    <property type="project" value="TreeGrafter"/>
</dbReference>
<dbReference type="GO" id="GO:0003779">
    <property type="term" value="F:actin binding"/>
    <property type="evidence" value="ECO:0007669"/>
    <property type="project" value="InterPro"/>
</dbReference>
<dbReference type="KEGG" id="egl:EGR_10071"/>
<dbReference type="CTD" id="36345786"/>
<feature type="compositionally biased region" description="Low complexity" evidence="1">
    <location>
        <begin position="1189"/>
        <end position="1202"/>
    </location>
</feature>
<dbReference type="InterPro" id="IPR045802">
    <property type="entry name" value="GRV2/DNAJC13_N"/>
</dbReference>
<feature type="compositionally biased region" description="Polar residues" evidence="1">
    <location>
        <begin position="1179"/>
        <end position="1188"/>
    </location>
</feature>
<reference evidence="4 5" key="1">
    <citation type="journal article" date="2013" name="Nat. Genet.">
        <title>The genome of the hydatid tapeworm Echinococcus granulosus.</title>
        <authorList>
            <person name="Zheng H."/>
            <person name="Zhang W."/>
            <person name="Zhang L."/>
            <person name="Zhang Z."/>
            <person name="Li J."/>
            <person name="Lu G."/>
            <person name="Zhu Y."/>
            <person name="Wang Y."/>
            <person name="Huang Y."/>
            <person name="Liu J."/>
            <person name="Kang H."/>
            <person name="Chen J."/>
            <person name="Wang L."/>
            <person name="Chen A."/>
            <person name="Yu S."/>
            <person name="Gao Z."/>
            <person name="Jin L."/>
            <person name="Gu W."/>
            <person name="Wang Z."/>
            <person name="Zhao L."/>
            <person name="Shi B."/>
            <person name="Wen H."/>
            <person name="Lin R."/>
            <person name="Jones M.K."/>
            <person name="Brejova B."/>
            <person name="Vinar T."/>
            <person name="Zhao G."/>
            <person name="McManus D.P."/>
            <person name="Chen Z."/>
            <person name="Zhou Y."/>
            <person name="Wang S."/>
        </authorList>
    </citation>
    <scope>NUCLEOTIDE SEQUENCE [LARGE SCALE GENOMIC DNA]</scope>
</reference>
<feature type="domain" description="J" evidence="2">
    <location>
        <begin position="1845"/>
        <end position="1929"/>
    </location>
</feature>
<accession>W6UNW0</accession>
<dbReference type="STRING" id="6210.W6UNW0"/>
<feature type="compositionally biased region" description="Pro residues" evidence="1">
    <location>
        <begin position="52"/>
        <end position="68"/>
    </location>
</feature>
<feature type="compositionally biased region" description="Basic and acidic residues" evidence="1">
    <location>
        <begin position="91"/>
        <end position="100"/>
    </location>
</feature>